<proteinExistence type="predicted"/>
<reference evidence="1" key="1">
    <citation type="submission" date="2023-04" db="EMBL/GenBank/DDBJ databases">
        <title>A chromosome-level genome assembly of the parasitoid wasp Eretmocerus hayati.</title>
        <authorList>
            <person name="Zhong Y."/>
            <person name="Liu S."/>
            <person name="Liu Y."/>
        </authorList>
    </citation>
    <scope>NUCLEOTIDE SEQUENCE</scope>
    <source>
        <strain evidence="1">ZJU_SS_LIU_2023</strain>
    </source>
</reference>
<organism evidence="1 2">
    <name type="scientific">Eretmocerus hayati</name>
    <dbReference type="NCBI Taxonomy" id="131215"/>
    <lineage>
        <taxon>Eukaryota</taxon>
        <taxon>Metazoa</taxon>
        <taxon>Ecdysozoa</taxon>
        <taxon>Arthropoda</taxon>
        <taxon>Hexapoda</taxon>
        <taxon>Insecta</taxon>
        <taxon>Pterygota</taxon>
        <taxon>Neoptera</taxon>
        <taxon>Endopterygota</taxon>
        <taxon>Hymenoptera</taxon>
        <taxon>Apocrita</taxon>
        <taxon>Proctotrupomorpha</taxon>
        <taxon>Chalcidoidea</taxon>
        <taxon>Aphelinidae</taxon>
        <taxon>Aphelininae</taxon>
        <taxon>Eretmocerus</taxon>
    </lineage>
</organism>
<evidence type="ECO:0000313" key="2">
    <source>
        <dbReference type="Proteomes" id="UP001239111"/>
    </source>
</evidence>
<gene>
    <name evidence="1" type="ORF">QAD02_016824</name>
</gene>
<comment type="caution">
    <text evidence="1">The sequence shown here is derived from an EMBL/GenBank/DDBJ whole genome shotgun (WGS) entry which is preliminary data.</text>
</comment>
<sequence>MEFKMSKQNKKRRYSKYRSHDELENESHNIHAIVDSVFKKSYNLENVGNFSLPDPKSIFTGSPWHIEELQALKIELNDVKSKLNNYCLSDWHQHTTQRNKAKDVEWRLRRQFDPEFVTQAWCKFHEIISKYPLVPLESISLTNNKFLSVHLCEAPGAFITCLNHWLKTNVPFVNWDWLAMTLNPYYEGNSNTDMISDDRFIVSTLKNWYFGEDYTGNLMSLKNLDGIIQKARSKGKVNLVTADGSVNCSSNPGEQEVTVVNLHFCEIVVAISILERNGNFLLKMFTIFESHSINLIYFLSCTFQRIHFYKPVTSKEGNSEMYVVCLGFKGPENISAYLPILRRFYEDNGSGTMFQRNHIPQNFIEQMISCAKLFKNYQAEVIKGNIAAYKCNNQDFSLTFKEKRILKLVADKYISEFPIARLHPDLQIVGNGRLKGNKKNHWIVEAPSESFSEKQKKQDMQPLDVILMYKNSLQPFHLNPQTFVLHTQNSSYESLIVAGKYYSRIQNSRFCTVQISRVFSLIFQFSDKERNSSINLPSDKNFSKFESEAQKIWTNPHQIIKFRFNQVWNNNQTIAIIIQTLANLLRGHDLVLLGFLLLSHFNVGLLHLLSHCFERVEITTDEEIGYSITFRSFIPKECILNEVQSLSNIAKVMEDGTTILSITPIPDLYGPELYPIVVKLNNWIAKYCVDSILSENSEAKRMLHQ</sequence>
<evidence type="ECO:0000313" key="1">
    <source>
        <dbReference type="EMBL" id="KAJ8681037.1"/>
    </source>
</evidence>
<name>A0ACC2PCK2_9HYME</name>
<accession>A0ACC2PCK2</accession>
<dbReference type="EMBL" id="CM056742">
    <property type="protein sequence ID" value="KAJ8681037.1"/>
    <property type="molecule type" value="Genomic_DNA"/>
</dbReference>
<protein>
    <submittedName>
        <fullName evidence="1">Uncharacterized protein</fullName>
    </submittedName>
</protein>
<dbReference type="Proteomes" id="UP001239111">
    <property type="component" value="Chromosome 2"/>
</dbReference>
<keyword evidence="2" id="KW-1185">Reference proteome</keyword>